<keyword evidence="3" id="KW-0812">Transmembrane</keyword>
<dbReference type="InterPro" id="IPR029274">
    <property type="entry name" value="DUF4615"/>
</dbReference>
<dbReference type="EMBL" id="JAHDVG010000465">
    <property type="protein sequence ID" value="KAH1183582.1"/>
    <property type="molecule type" value="Genomic_DNA"/>
</dbReference>
<feature type="compositionally biased region" description="Basic and acidic residues" evidence="2">
    <location>
        <begin position="313"/>
        <end position="324"/>
    </location>
</feature>
<feature type="compositionally biased region" description="Basic residues" evidence="2">
    <location>
        <begin position="302"/>
        <end position="312"/>
    </location>
</feature>
<keyword evidence="3" id="KW-1133">Transmembrane helix</keyword>
<comment type="similarity">
    <text evidence="1">Belongs to the UPF0488 family.</text>
</comment>
<accession>A0A9D4B0J8</accession>
<evidence type="ECO:0000256" key="3">
    <source>
        <dbReference type="SAM" id="Phobius"/>
    </source>
</evidence>
<gene>
    <name evidence="4" type="ORF">KIL84_014198</name>
</gene>
<feature type="compositionally biased region" description="Low complexity" evidence="2">
    <location>
        <begin position="456"/>
        <end position="474"/>
    </location>
</feature>
<evidence type="ECO:0000256" key="1">
    <source>
        <dbReference type="ARBA" id="ARBA00005707"/>
    </source>
</evidence>
<keyword evidence="3" id="KW-0472">Membrane</keyword>
<feature type="region of interest" description="Disordered" evidence="2">
    <location>
        <begin position="288"/>
        <end position="326"/>
    </location>
</feature>
<proteinExistence type="inferred from homology"/>
<keyword evidence="5" id="KW-1185">Reference proteome</keyword>
<sequence>MSWSSVFCSWKQASFVSTQPQNKHVPHCPWKKMKSLKRETLLPIKILASGLPVIPFLVFVSVGFSNAAEETQHILKVLRSRKAAFVKKRQVMNRVFGDYRLKMAEEQKRTEKAAMKPGKAQIQQGNVQASGSVVYRKRSGQTSESTTNWFTPSDNSFRFSFALPEMDPQATNGTMEEAQGVGGSEQRPSELEDLSGVLNFSTPGQQPKFAFNFVIPDKDGPLMPSVVTGQRAESIAENVTSDGLSSAGLMTHSTLLEANMPEVVGCVGGGLGREALILETPKPEIAAEDEVKTEKTAAAGAPKKKKKKKSSNSKKEMAEAEVSKKVKVGASRCEDTDLSLQDKTTQQSDKQLWREVEWCVEQLELGLKTHKSTPKQAEEALHAIKTLRSDKAVLAKKRQVMRAMFGDYRKKMEEERQKQLKLMQAAAKSAQVMEVRENARRKSSQVFRKCSEASRKSPSSAGSPSHLSSHPESPQASGTNSFVFPTSQEEFRFNFF</sequence>
<protein>
    <submittedName>
        <fullName evidence="4">Uncharacterized protein</fullName>
    </submittedName>
</protein>
<dbReference type="Pfam" id="PF15393">
    <property type="entry name" value="DUF4615"/>
    <property type="match status" value="2"/>
</dbReference>
<feature type="transmembrane region" description="Helical" evidence="3">
    <location>
        <begin position="41"/>
        <end position="64"/>
    </location>
</feature>
<reference evidence="4" key="1">
    <citation type="submission" date="2021-09" db="EMBL/GenBank/DDBJ databases">
        <title>The genome of Mauremys mutica provides insights into the evolution of semi-aquatic lifestyle.</title>
        <authorList>
            <person name="Gong S."/>
            <person name="Gao Y."/>
        </authorList>
    </citation>
    <scope>NUCLEOTIDE SEQUENCE</scope>
    <source>
        <strain evidence="4">MM-2020</strain>
        <tissue evidence="4">Muscle</tissue>
    </source>
</reference>
<evidence type="ECO:0000256" key="2">
    <source>
        <dbReference type="SAM" id="MobiDB-lite"/>
    </source>
</evidence>
<dbReference type="PANTHER" id="PTHR13602">
    <property type="entry name" value="UPF0488 PROTEIN C8ORF33"/>
    <property type="match status" value="1"/>
</dbReference>
<name>A0A9D4B0J8_9SAUR</name>
<evidence type="ECO:0000313" key="5">
    <source>
        <dbReference type="Proteomes" id="UP000827986"/>
    </source>
</evidence>
<dbReference type="PANTHER" id="PTHR13602:SF2">
    <property type="entry name" value="UPF0488 PROTEIN C8ORF33"/>
    <property type="match status" value="1"/>
</dbReference>
<dbReference type="Proteomes" id="UP000827986">
    <property type="component" value="Unassembled WGS sequence"/>
</dbReference>
<dbReference type="AlphaFoldDB" id="A0A9D4B0J8"/>
<feature type="region of interest" description="Disordered" evidence="2">
    <location>
        <begin position="433"/>
        <end position="482"/>
    </location>
</feature>
<comment type="caution">
    <text evidence="4">The sequence shown here is derived from an EMBL/GenBank/DDBJ whole genome shotgun (WGS) entry which is preliminary data.</text>
</comment>
<organism evidence="4 5">
    <name type="scientific">Mauremys mutica</name>
    <name type="common">yellowpond turtle</name>
    <dbReference type="NCBI Taxonomy" id="74926"/>
    <lineage>
        <taxon>Eukaryota</taxon>
        <taxon>Metazoa</taxon>
        <taxon>Chordata</taxon>
        <taxon>Craniata</taxon>
        <taxon>Vertebrata</taxon>
        <taxon>Euteleostomi</taxon>
        <taxon>Archelosauria</taxon>
        <taxon>Testudinata</taxon>
        <taxon>Testudines</taxon>
        <taxon>Cryptodira</taxon>
        <taxon>Durocryptodira</taxon>
        <taxon>Testudinoidea</taxon>
        <taxon>Geoemydidae</taxon>
        <taxon>Geoemydinae</taxon>
        <taxon>Mauremys</taxon>
    </lineage>
</organism>
<evidence type="ECO:0000313" key="4">
    <source>
        <dbReference type="EMBL" id="KAH1183582.1"/>
    </source>
</evidence>